<comment type="caution">
    <text evidence="2">The sequence shown here is derived from an EMBL/GenBank/DDBJ whole genome shotgun (WGS) entry which is preliminary data.</text>
</comment>
<evidence type="ECO:0000313" key="2">
    <source>
        <dbReference type="EMBL" id="CAI4015689.1"/>
    </source>
</evidence>
<reference evidence="3 4" key="2">
    <citation type="submission" date="2024-05" db="EMBL/GenBank/DDBJ databases">
        <authorList>
            <person name="Chen Y."/>
            <person name="Shah S."/>
            <person name="Dougan E. K."/>
            <person name="Thang M."/>
            <person name="Chan C."/>
        </authorList>
    </citation>
    <scope>NUCLEOTIDE SEQUENCE [LARGE SCALE GENOMIC DNA]</scope>
</reference>
<feature type="region of interest" description="Disordered" evidence="1">
    <location>
        <begin position="202"/>
        <end position="246"/>
    </location>
</feature>
<feature type="compositionally biased region" description="Polar residues" evidence="1">
    <location>
        <begin position="49"/>
        <end position="66"/>
    </location>
</feature>
<dbReference type="Proteomes" id="UP001152797">
    <property type="component" value="Unassembled WGS sequence"/>
</dbReference>
<accession>A0A9P1GLF4</accession>
<evidence type="ECO:0000256" key="1">
    <source>
        <dbReference type="SAM" id="MobiDB-lite"/>
    </source>
</evidence>
<name>A0A9P1GLF4_9DINO</name>
<reference evidence="2" key="1">
    <citation type="submission" date="2022-10" db="EMBL/GenBank/DDBJ databases">
        <authorList>
            <person name="Chen Y."/>
            <person name="Dougan E. K."/>
            <person name="Chan C."/>
            <person name="Rhodes N."/>
            <person name="Thang M."/>
        </authorList>
    </citation>
    <scope>NUCLEOTIDE SEQUENCE</scope>
</reference>
<feature type="compositionally biased region" description="Basic and acidic residues" evidence="1">
    <location>
        <begin position="206"/>
        <end position="235"/>
    </location>
</feature>
<organism evidence="2">
    <name type="scientific">Cladocopium goreaui</name>
    <dbReference type="NCBI Taxonomy" id="2562237"/>
    <lineage>
        <taxon>Eukaryota</taxon>
        <taxon>Sar</taxon>
        <taxon>Alveolata</taxon>
        <taxon>Dinophyceae</taxon>
        <taxon>Suessiales</taxon>
        <taxon>Symbiodiniaceae</taxon>
        <taxon>Cladocopium</taxon>
    </lineage>
</organism>
<gene>
    <name evidence="2" type="ORF">C1SCF055_LOCUS40504</name>
</gene>
<dbReference type="EMBL" id="CAMXCT020006544">
    <property type="protein sequence ID" value="CAL1169064.1"/>
    <property type="molecule type" value="Genomic_DNA"/>
</dbReference>
<evidence type="ECO:0000313" key="3">
    <source>
        <dbReference type="EMBL" id="CAL4803001.1"/>
    </source>
</evidence>
<dbReference type="AlphaFoldDB" id="A0A9P1GLF4"/>
<feature type="region of interest" description="Disordered" evidence="1">
    <location>
        <begin position="34"/>
        <end position="78"/>
    </location>
</feature>
<proteinExistence type="predicted"/>
<dbReference type="EMBL" id="CAMXCT030006544">
    <property type="protein sequence ID" value="CAL4803001.1"/>
    <property type="molecule type" value="Genomic_DNA"/>
</dbReference>
<sequence length="246" mass="28069">MDIVSQLGQNHRQSQTILRRTTTKATMILLATRHGTPIPNTGPPPTSTMMMNGSTSRPLTEFSQPTKSKKASTWDARSTASTSVPAGMVRLSVKDTTKQEWIADVKYCLDHPYRMRAFNELTDSERPVIHRLVDEDEHQAFCDLLKEFDDSIPDWVIQEAAAVMGSVQLHTEINADMLKILEIPKTSHKALLIKVDGLSRFPQPEPFKKQESSDEHGDYYRRSEYYRRHQDREPDASEPDWSANNQ</sequence>
<protein>
    <submittedName>
        <fullName evidence="2">Uncharacterized protein</fullName>
    </submittedName>
</protein>
<keyword evidence="4" id="KW-1185">Reference proteome</keyword>
<evidence type="ECO:0000313" key="4">
    <source>
        <dbReference type="Proteomes" id="UP001152797"/>
    </source>
</evidence>
<dbReference type="EMBL" id="CAMXCT010006544">
    <property type="protein sequence ID" value="CAI4015689.1"/>
    <property type="molecule type" value="Genomic_DNA"/>
</dbReference>